<evidence type="ECO:0000313" key="9">
    <source>
        <dbReference type="Proteomes" id="UP000275385"/>
    </source>
</evidence>
<evidence type="ECO:0000256" key="3">
    <source>
        <dbReference type="ARBA" id="ARBA00023212"/>
    </source>
</evidence>
<feature type="compositionally biased region" description="Basic and acidic residues" evidence="5">
    <location>
        <begin position="1"/>
        <end position="11"/>
    </location>
</feature>
<dbReference type="PANTHER" id="PTHR19336:SF9">
    <property type="entry name" value="SPINDLE POLE BODY PROTEIN PPC89"/>
    <property type="match status" value="1"/>
</dbReference>
<evidence type="ECO:0000259" key="6">
    <source>
        <dbReference type="Pfam" id="PF06657"/>
    </source>
</evidence>
<dbReference type="InterPro" id="IPR024957">
    <property type="entry name" value="Cep57_MT-bd_dom"/>
</dbReference>
<evidence type="ECO:0000256" key="1">
    <source>
        <dbReference type="ARBA" id="ARBA00004267"/>
    </source>
</evidence>
<dbReference type="GO" id="GO:0008017">
    <property type="term" value="F:microtubule binding"/>
    <property type="evidence" value="ECO:0007669"/>
    <property type="project" value="InterPro"/>
</dbReference>
<keyword evidence="4" id="KW-0175">Coiled coil</keyword>
<gene>
    <name evidence="8" type="ORF">DL546_008473</name>
</gene>
<feature type="region of interest" description="Disordered" evidence="5">
    <location>
        <begin position="827"/>
        <end position="852"/>
    </location>
</feature>
<dbReference type="Pfam" id="PF14197">
    <property type="entry name" value="Cep57_CLD_2"/>
    <property type="match status" value="1"/>
</dbReference>
<dbReference type="InterPro" id="IPR025925">
    <property type="entry name" value="PPC89_CLD"/>
</dbReference>
<proteinExistence type="predicted"/>
<feature type="compositionally biased region" description="Polar residues" evidence="5">
    <location>
        <begin position="246"/>
        <end position="285"/>
    </location>
</feature>
<dbReference type="Gene3D" id="6.10.250.3110">
    <property type="match status" value="1"/>
</dbReference>
<feature type="compositionally biased region" description="Basic and acidic residues" evidence="5">
    <location>
        <begin position="1053"/>
        <end position="1062"/>
    </location>
</feature>
<dbReference type="AlphaFoldDB" id="A0A420YKH3"/>
<evidence type="ECO:0000259" key="7">
    <source>
        <dbReference type="Pfam" id="PF14197"/>
    </source>
</evidence>
<keyword evidence="3" id="KW-0206">Cytoskeleton</keyword>
<protein>
    <recommendedName>
        <fullName evidence="10">Cep57 centrosome microtubule-binding domain-containing protein</fullName>
    </recommendedName>
</protein>
<feature type="compositionally biased region" description="Polar residues" evidence="5">
    <location>
        <begin position="292"/>
        <end position="308"/>
    </location>
</feature>
<evidence type="ECO:0000256" key="2">
    <source>
        <dbReference type="ARBA" id="ARBA00022490"/>
    </source>
</evidence>
<feature type="compositionally biased region" description="Polar residues" evidence="5">
    <location>
        <begin position="1177"/>
        <end position="1191"/>
    </location>
</feature>
<dbReference type="Proteomes" id="UP000275385">
    <property type="component" value="Unassembled WGS sequence"/>
</dbReference>
<evidence type="ECO:0000313" key="8">
    <source>
        <dbReference type="EMBL" id="RKU48335.1"/>
    </source>
</evidence>
<sequence>MDRKNDPNADPHHRRQSRLTREMNAARANPFYSPPSSTGSHGTVTTTSGDLTRDLTTFSFEPVGESTRNDFGEDQTNRKLHEGLKAFNQRKSAAAAARRAASRPKSIINTSVLAATFPEWASLAKKDNNNNSTTQNITQPPAPIQPAPASIPIVEEETTKDNVIPPPSEDTVPVEQLINHKRALSRAEMQPRVETCSNSSTATKPRRVRVPSAPLSPLFGSPVLPERQTLKELAARIRPTPPVAASQKQPSAPGSTKQKSPVSSPKRSSTITIKESPYRSPQQRSVHAESRSGLQSSSPPKVNKSGFTGRTFVLPPLRHLPDLTSGTLKFSSMRDGVPVFVKHGKARTQIVDAGNEHETVEAINVPGEDKDIFVSMDNIREEVRQLQEHDEMVQKEAENLQTEVERLHNELKRFKQRKASVADSAFGSGSESEGRTLSEALSTQRRLYDEKIAELQRRIEQASRKVGVHDIHSAALTAERDEALQEASMARERARKLEAELQSTQKDLSTNMGYRQEKETLELENTSLRANADALRQQHDSVATNYKTLGQQNDKLRQDNATLQRELSSIRQELENMRLHFDSVQEEKMMLAEDHGSLERSNDTYFKENKNLRAKLEADNQRIADLEKGLARRDQIIEEMQANMTTHTVQTEPAGLRQQYAALEDEVKRLRDRHIATQKESDEVIRAKEERIRFLMQEVSGLQDQITSTYQLKRENIRLQEELKELRDREGAYQQVSNKNARLVQSEDYLKQDVEQLQQELHERETTWLQEKTAMTQEIQRKEAELKAAQEMAREITDQVALNLININTSSKPSKVARVIEPSQQLKDKYSASEPSVRSEALEVEEDPTTEVNMPTQQADMLSIFSDDGLPKLNQQLGQVDANRLQDVQNTQNIRSKSDNTTTIQKQKQPASILKKSSQFAQDDTMTGNYSVRSGHSAISRASKRGDEYTAQSHVSARSITNDLDQNMTSAFILPDITLRGKARSISASQQPGPALSKEARSVLDGVCIHNSRNCTVCSRIHGQSRAQGSSGVQKAEANTKKRVRVQKPTPATERRQHHAEEYVEEPTLRPSMPPGDALAIVIKELQDEIAHIEVQIQEQNKYYFGLDKAIGQRERRRALMAVQKLQREYESKSAQVYKLHDVLEGQKQAGQLMTQEELDVTIASICGPLDVTATQTQESARSSVRGSTVSEFKGFD</sequence>
<feature type="coiled-coil region" evidence="4">
    <location>
        <begin position="660"/>
        <end position="799"/>
    </location>
</feature>
<dbReference type="PANTHER" id="PTHR19336">
    <property type="entry name" value="UNCHARACTERIZED DUF1167"/>
    <property type="match status" value="1"/>
</dbReference>
<dbReference type="OrthoDB" id="76453at2759"/>
<evidence type="ECO:0008006" key="10">
    <source>
        <dbReference type="Google" id="ProtNLM"/>
    </source>
</evidence>
<evidence type="ECO:0000256" key="5">
    <source>
        <dbReference type="SAM" id="MobiDB-lite"/>
    </source>
</evidence>
<feature type="region of interest" description="Disordered" evidence="5">
    <location>
        <begin position="125"/>
        <end position="145"/>
    </location>
</feature>
<reference evidence="8 9" key="1">
    <citation type="submission" date="2018-08" db="EMBL/GenBank/DDBJ databases">
        <title>Draft genome of the lignicolous fungus Coniochaeta pulveracea.</title>
        <authorList>
            <person name="Borstlap C.J."/>
            <person name="De Witt R.N."/>
            <person name="Botha A."/>
            <person name="Volschenk H."/>
        </authorList>
    </citation>
    <scope>NUCLEOTIDE SEQUENCE [LARGE SCALE GENOMIC DNA]</scope>
    <source>
        <strain evidence="8 9">CAB683</strain>
    </source>
</reference>
<feature type="region of interest" description="Disordered" evidence="5">
    <location>
        <begin position="889"/>
        <end position="950"/>
    </location>
</feature>
<feature type="coiled-coil region" evidence="4">
    <location>
        <begin position="376"/>
        <end position="629"/>
    </location>
</feature>
<evidence type="ECO:0000256" key="4">
    <source>
        <dbReference type="SAM" id="Coils"/>
    </source>
</evidence>
<dbReference type="InterPro" id="IPR051756">
    <property type="entry name" value="Centrosomal_MT-associated"/>
</dbReference>
<name>A0A420YKH3_9PEZI</name>
<feature type="region of interest" description="Disordered" evidence="5">
    <location>
        <begin position="183"/>
        <end position="224"/>
    </location>
</feature>
<keyword evidence="2" id="KW-0963">Cytoplasm</keyword>
<feature type="compositionally biased region" description="Low complexity" evidence="5">
    <location>
        <begin position="34"/>
        <end position="49"/>
    </location>
</feature>
<keyword evidence="9" id="KW-1185">Reference proteome</keyword>
<dbReference type="GO" id="GO:0005815">
    <property type="term" value="C:microtubule organizing center"/>
    <property type="evidence" value="ECO:0007669"/>
    <property type="project" value="UniProtKB-SubCell"/>
</dbReference>
<feature type="region of interest" description="Disordered" evidence="5">
    <location>
        <begin position="1177"/>
        <end position="1197"/>
    </location>
</feature>
<feature type="domain" description="PPC89 centrosome localisation" evidence="7">
    <location>
        <begin position="450"/>
        <end position="510"/>
    </location>
</feature>
<feature type="region of interest" description="Disordered" evidence="5">
    <location>
        <begin position="1"/>
        <end position="53"/>
    </location>
</feature>
<feature type="region of interest" description="Disordered" evidence="5">
    <location>
        <begin position="1024"/>
        <end position="1071"/>
    </location>
</feature>
<accession>A0A420YKH3</accession>
<feature type="region of interest" description="Disordered" evidence="5">
    <location>
        <begin position="239"/>
        <end position="309"/>
    </location>
</feature>
<feature type="domain" description="Cep57 centrosome microtubule-binding" evidence="6">
    <location>
        <begin position="1067"/>
        <end position="1143"/>
    </location>
</feature>
<comment type="caution">
    <text evidence="8">The sequence shown here is derived from an EMBL/GenBank/DDBJ whole genome shotgun (WGS) entry which is preliminary data.</text>
</comment>
<organism evidence="8 9">
    <name type="scientific">Coniochaeta pulveracea</name>
    <dbReference type="NCBI Taxonomy" id="177199"/>
    <lineage>
        <taxon>Eukaryota</taxon>
        <taxon>Fungi</taxon>
        <taxon>Dikarya</taxon>
        <taxon>Ascomycota</taxon>
        <taxon>Pezizomycotina</taxon>
        <taxon>Sordariomycetes</taxon>
        <taxon>Sordariomycetidae</taxon>
        <taxon>Coniochaetales</taxon>
        <taxon>Coniochaetaceae</taxon>
        <taxon>Coniochaeta</taxon>
    </lineage>
</organism>
<dbReference type="EMBL" id="QVQW01000005">
    <property type="protein sequence ID" value="RKU48335.1"/>
    <property type="molecule type" value="Genomic_DNA"/>
</dbReference>
<feature type="coiled-coil region" evidence="4">
    <location>
        <begin position="1083"/>
        <end position="1136"/>
    </location>
</feature>
<feature type="compositionally biased region" description="Polar residues" evidence="5">
    <location>
        <begin position="889"/>
        <end position="934"/>
    </location>
</feature>
<feature type="compositionally biased region" description="Low complexity" evidence="5">
    <location>
        <begin position="129"/>
        <end position="139"/>
    </location>
</feature>
<dbReference type="Pfam" id="PF06657">
    <property type="entry name" value="Cep57_MT_bd"/>
    <property type="match status" value="1"/>
</dbReference>
<dbReference type="STRING" id="177199.A0A420YKH3"/>
<comment type="subcellular location">
    <subcellularLocation>
        <location evidence="1">Cytoplasm</location>
        <location evidence="1">Cytoskeleton</location>
        <location evidence="1">Microtubule organizing center</location>
    </subcellularLocation>
</comment>